<proteinExistence type="inferred from homology"/>
<keyword evidence="4" id="KW-0547">Nucleotide-binding</keyword>
<evidence type="ECO:0000313" key="8">
    <source>
        <dbReference type="Proteomes" id="UP001165667"/>
    </source>
</evidence>
<dbReference type="GO" id="GO:0005524">
    <property type="term" value="F:ATP binding"/>
    <property type="evidence" value="ECO:0007669"/>
    <property type="project" value="UniProtKB-KW"/>
</dbReference>
<keyword evidence="3" id="KW-0813">Transport</keyword>
<feature type="domain" description="ABC transporter" evidence="6">
    <location>
        <begin position="20"/>
        <end position="260"/>
    </location>
</feature>
<dbReference type="InterPro" id="IPR050319">
    <property type="entry name" value="ABC_transp_ATP-bind"/>
</dbReference>
<dbReference type="Pfam" id="PF00005">
    <property type="entry name" value="ABC_tran"/>
    <property type="match status" value="1"/>
</dbReference>
<dbReference type="AlphaFoldDB" id="A0AA42CIN4"/>
<gene>
    <name evidence="7" type="ORF">M8523_12040</name>
</gene>
<dbReference type="EMBL" id="JAMOIM010000007">
    <property type="protein sequence ID" value="MCW6508748.1"/>
    <property type="molecule type" value="Genomic_DNA"/>
</dbReference>
<evidence type="ECO:0000313" key="7">
    <source>
        <dbReference type="EMBL" id="MCW6508748.1"/>
    </source>
</evidence>
<dbReference type="GO" id="GO:0016887">
    <property type="term" value="F:ATP hydrolysis activity"/>
    <property type="evidence" value="ECO:0007669"/>
    <property type="project" value="InterPro"/>
</dbReference>
<comment type="similarity">
    <text evidence="2">Belongs to the ABC transporter superfamily.</text>
</comment>
<dbReference type="Gene3D" id="3.40.50.300">
    <property type="entry name" value="P-loop containing nucleotide triphosphate hydrolases"/>
    <property type="match status" value="1"/>
</dbReference>
<dbReference type="InterPro" id="IPR027417">
    <property type="entry name" value="P-loop_NTPase"/>
</dbReference>
<name>A0AA42CIN4_9HYPH</name>
<dbReference type="RefSeq" id="WP_282585120.1">
    <property type="nucleotide sequence ID" value="NZ_JAMOIM010000007.1"/>
</dbReference>
<dbReference type="InterPro" id="IPR017871">
    <property type="entry name" value="ABC_transporter-like_CS"/>
</dbReference>
<dbReference type="PROSITE" id="PS50893">
    <property type="entry name" value="ABC_TRANSPORTER_2"/>
    <property type="match status" value="1"/>
</dbReference>
<accession>A0AA42CIN4</accession>
<dbReference type="Pfam" id="PF08352">
    <property type="entry name" value="oligo_HPY"/>
    <property type="match status" value="1"/>
</dbReference>
<comment type="caution">
    <text evidence="7">The sequence shown here is derived from an EMBL/GenBank/DDBJ whole genome shotgun (WGS) entry which is preliminary data.</text>
</comment>
<dbReference type="GO" id="GO:0055085">
    <property type="term" value="P:transmembrane transport"/>
    <property type="evidence" value="ECO:0007669"/>
    <property type="project" value="UniProtKB-ARBA"/>
</dbReference>
<evidence type="ECO:0000256" key="5">
    <source>
        <dbReference type="ARBA" id="ARBA00022840"/>
    </source>
</evidence>
<dbReference type="PANTHER" id="PTHR43776">
    <property type="entry name" value="TRANSPORT ATP-BINDING PROTEIN"/>
    <property type="match status" value="1"/>
</dbReference>
<evidence type="ECO:0000256" key="2">
    <source>
        <dbReference type="ARBA" id="ARBA00005417"/>
    </source>
</evidence>
<sequence length="338" mass="36873">MSAGTPRPALILDGLRKEFPHRRSLFGKAEAPVRAVDDVSFFVQPGETLGLVGESGCGKSTLARLIMRMMAPTSGSVLVDGQRVDTLLPSEVLAYRRKVQMIFQDPYASLNPRIRAGDLIAEPLLIHGLAKGAARAARVRELADQVGLAASSLTRFPHEFSGGQRQRIAIARALAVSPRIVVADEPVSALDVSVRAQVLNLMADLQAERGLSYLFISHDIGTVAYLSQRVAVMYLGAIVEIGPARDVLRRPRHPYTRLLLEAVPVAHPRLKSRRREVLRGEVPSAANIRDACRFAPRCPMATERCHIEVPQPRTLDGDRLVACHFAEDTPDLPKGLAA</sequence>
<dbReference type="PANTHER" id="PTHR43776:SF7">
    <property type="entry name" value="D,D-DIPEPTIDE TRANSPORT ATP-BINDING PROTEIN DDPF-RELATED"/>
    <property type="match status" value="1"/>
</dbReference>
<dbReference type="CDD" id="cd03257">
    <property type="entry name" value="ABC_NikE_OppD_transporters"/>
    <property type="match status" value="1"/>
</dbReference>
<comment type="subcellular location">
    <subcellularLocation>
        <location evidence="1">Cell inner membrane</location>
        <topology evidence="1">Peripheral membrane protein</topology>
    </subcellularLocation>
</comment>
<dbReference type="PROSITE" id="PS00211">
    <property type="entry name" value="ABC_TRANSPORTER_1"/>
    <property type="match status" value="1"/>
</dbReference>
<evidence type="ECO:0000256" key="4">
    <source>
        <dbReference type="ARBA" id="ARBA00022741"/>
    </source>
</evidence>
<dbReference type="InterPro" id="IPR003439">
    <property type="entry name" value="ABC_transporter-like_ATP-bd"/>
</dbReference>
<dbReference type="GO" id="GO:0005886">
    <property type="term" value="C:plasma membrane"/>
    <property type="evidence" value="ECO:0007669"/>
    <property type="project" value="UniProtKB-SubCell"/>
</dbReference>
<dbReference type="InterPro" id="IPR003593">
    <property type="entry name" value="AAA+_ATPase"/>
</dbReference>
<dbReference type="SMART" id="SM00382">
    <property type="entry name" value="AAA"/>
    <property type="match status" value="1"/>
</dbReference>
<dbReference type="Proteomes" id="UP001165667">
    <property type="component" value="Unassembled WGS sequence"/>
</dbReference>
<dbReference type="GO" id="GO:0015833">
    <property type="term" value="P:peptide transport"/>
    <property type="evidence" value="ECO:0007669"/>
    <property type="project" value="InterPro"/>
</dbReference>
<evidence type="ECO:0000259" key="6">
    <source>
        <dbReference type="PROSITE" id="PS50893"/>
    </source>
</evidence>
<evidence type="ECO:0000256" key="1">
    <source>
        <dbReference type="ARBA" id="ARBA00004417"/>
    </source>
</evidence>
<reference evidence="7" key="1">
    <citation type="submission" date="2022-05" db="EMBL/GenBank/DDBJ databases">
        <authorList>
            <person name="Pankratov T."/>
        </authorList>
    </citation>
    <scope>NUCLEOTIDE SEQUENCE</scope>
    <source>
        <strain evidence="7">BP6-180914</strain>
    </source>
</reference>
<dbReference type="SUPFAM" id="SSF52540">
    <property type="entry name" value="P-loop containing nucleoside triphosphate hydrolases"/>
    <property type="match status" value="1"/>
</dbReference>
<keyword evidence="5 7" id="KW-0067">ATP-binding</keyword>
<keyword evidence="8" id="KW-1185">Reference proteome</keyword>
<organism evidence="7 8">
    <name type="scientific">Lichenifustis flavocetrariae</name>
    <dbReference type="NCBI Taxonomy" id="2949735"/>
    <lineage>
        <taxon>Bacteria</taxon>
        <taxon>Pseudomonadati</taxon>
        <taxon>Pseudomonadota</taxon>
        <taxon>Alphaproteobacteria</taxon>
        <taxon>Hyphomicrobiales</taxon>
        <taxon>Lichenihabitantaceae</taxon>
        <taxon>Lichenifustis</taxon>
    </lineage>
</organism>
<protein>
    <submittedName>
        <fullName evidence="7">ATP-binding cassette domain-containing protein</fullName>
    </submittedName>
</protein>
<dbReference type="FunFam" id="3.40.50.300:FF:000016">
    <property type="entry name" value="Oligopeptide ABC transporter ATP-binding component"/>
    <property type="match status" value="1"/>
</dbReference>
<dbReference type="InterPro" id="IPR013563">
    <property type="entry name" value="Oligopep_ABC_C"/>
</dbReference>
<dbReference type="NCBIfam" id="TIGR01727">
    <property type="entry name" value="oligo_HPY"/>
    <property type="match status" value="1"/>
</dbReference>
<evidence type="ECO:0000256" key="3">
    <source>
        <dbReference type="ARBA" id="ARBA00022448"/>
    </source>
</evidence>